<feature type="region of interest" description="Disordered" evidence="1">
    <location>
        <begin position="1"/>
        <end position="48"/>
    </location>
</feature>
<organism evidence="2 3">
    <name type="scientific">Periplaneta americana</name>
    <name type="common">American cockroach</name>
    <name type="synonym">Blatta americana</name>
    <dbReference type="NCBI Taxonomy" id="6978"/>
    <lineage>
        <taxon>Eukaryota</taxon>
        <taxon>Metazoa</taxon>
        <taxon>Ecdysozoa</taxon>
        <taxon>Arthropoda</taxon>
        <taxon>Hexapoda</taxon>
        <taxon>Insecta</taxon>
        <taxon>Pterygota</taxon>
        <taxon>Neoptera</taxon>
        <taxon>Polyneoptera</taxon>
        <taxon>Dictyoptera</taxon>
        <taxon>Blattodea</taxon>
        <taxon>Blattoidea</taxon>
        <taxon>Blattidae</taxon>
        <taxon>Blattinae</taxon>
        <taxon>Periplaneta</taxon>
    </lineage>
</organism>
<sequence length="210" mass="24289">MQPAIHSKGGGDDDVNDDNVDCCDDNADGEEYVDGENDDVDDDSDGEESQWWRRVDIIAINRQQQKAIITDPTIRMERDLNQAHQVDHEKTAIYEPSLPPATNDHIPWDPSSVAVSSLTYAKKKKKKKKNGSVIMMAKRIRDLTLKITHHFWFSWLKENIEKKTSTRGRREGIEGDEEKELKGTRRRIEGDEEKELKGTRRRIEEDEEKD</sequence>
<feature type="region of interest" description="Disordered" evidence="1">
    <location>
        <begin position="164"/>
        <end position="210"/>
    </location>
</feature>
<feature type="compositionally biased region" description="Basic and acidic residues" evidence="1">
    <location>
        <begin position="164"/>
        <end position="204"/>
    </location>
</feature>
<accession>A0ABQ8SH62</accession>
<evidence type="ECO:0000313" key="3">
    <source>
        <dbReference type="Proteomes" id="UP001148838"/>
    </source>
</evidence>
<gene>
    <name evidence="2" type="ORF">ANN_15642</name>
</gene>
<keyword evidence="3" id="KW-1185">Reference proteome</keyword>
<dbReference type="EMBL" id="JAJSOF020000027">
    <property type="protein sequence ID" value="KAJ4433383.1"/>
    <property type="molecule type" value="Genomic_DNA"/>
</dbReference>
<protein>
    <submittedName>
        <fullName evidence="2">Uncharacterized protein</fullName>
    </submittedName>
</protein>
<evidence type="ECO:0000313" key="2">
    <source>
        <dbReference type="EMBL" id="KAJ4433383.1"/>
    </source>
</evidence>
<name>A0ABQ8SH62_PERAM</name>
<dbReference type="Proteomes" id="UP001148838">
    <property type="component" value="Unassembled WGS sequence"/>
</dbReference>
<feature type="compositionally biased region" description="Acidic residues" evidence="1">
    <location>
        <begin position="12"/>
        <end position="48"/>
    </location>
</feature>
<reference evidence="2 3" key="1">
    <citation type="journal article" date="2022" name="Allergy">
        <title>Genome assembly and annotation of Periplaneta americana reveal a comprehensive cockroach allergen profile.</title>
        <authorList>
            <person name="Wang L."/>
            <person name="Xiong Q."/>
            <person name="Saelim N."/>
            <person name="Wang L."/>
            <person name="Nong W."/>
            <person name="Wan A.T."/>
            <person name="Shi M."/>
            <person name="Liu X."/>
            <person name="Cao Q."/>
            <person name="Hui J.H.L."/>
            <person name="Sookrung N."/>
            <person name="Leung T.F."/>
            <person name="Tungtrongchitr A."/>
            <person name="Tsui S.K.W."/>
        </authorList>
    </citation>
    <scope>NUCLEOTIDE SEQUENCE [LARGE SCALE GENOMIC DNA]</scope>
    <source>
        <strain evidence="2">PWHHKU_190912</strain>
    </source>
</reference>
<evidence type="ECO:0000256" key="1">
    <source>
        <dbReference type="SAM" id="MobiDB-lite"/>
    </source>
</evidence>
<proteinExistence type="predicted"/>
<comment type="caution">
    <text evidence="2">The sequence shown here is derived from an EMBL/GenBank/DDBJ whole genome shotgun (WGS) entry which is preliminary data.</text>
</comment>